<dbReference type="SUPFAM" id="SSF143631">
    <property type="entry name" value="ApbE-like"/>
    <property type="match status" value="1"/>
</dbReference>
<proteinExistence type="predicted"/>
<comment type="catalytic activity">
    <reaction evidence="10">
        <text>L-threonyl-[protein] + FAD = FMN-L-threonyl-[protein] + AMP + H(+)</text>
        <dbReference type="Rhea" id="RHEA:36847"/>
        <dbReference type="Rhea" id="RHEA-COMP:11060"/>
        <dbReference type="Rhea" id="RHEA-COMP:11061"/>
        <dbReference type="ChEBI" id="CHEBI:15378"/>
        <dbReference type="ChEBI" id="CHEBI:30013"/>
        <dbReference type="ChEBI" id="CHEBI:57692"/>
        <dbReference type="ChEBI" id="CHEBI:74257"/>
        <dbReference type="ChEBI" id="CHEBI:456215"/>
        <dbReference type="EC" id="2.7.1.180"/>
    </reaction>
</comment>
<dbReference type="Gene3D" id="3.10.520.10">
    <property type="entry name" value="ApbE-like domains"/>
    <property type="match status" value="1"/>
</dbReference>
<dbReference type="InterPro" id="IPR024932">
    <property type="entry name" value="ApbE"/>
</dbReference>
<keyword evidence="5" id="KW-0808">Transferase</keyword>
<protein>
    <recommendedName>
        <fullName evidence="3">FAD:protein FMN transferase</fullName>
        <ecNumber evidence="2">2.7.1.180</ecNumber>
    </recommendedName>
    <alternativeName>
        <fullName evidence="9">Flavin transferase</fullName>
    </alternativeName>
</protein>
<evidence type="ECO:0000256" key="7">
    <source>
        <dbReference type="ARBA" id="ARBA00022827"/>
    </source>
</evidence>
<dbReference type="Pfam" id="PF02424">
    <property type="entry name" value="ApbE"/>
    <property type="match status" value="1"/>
</dbReference>
<evidence type="ECO:0000256" key="9">
    <source>
        <dbReference type="ARBA" id="ARBA00031306"/>
    </source>
</evidence>
<evidence type="ECO:0000256" key="5">
    <source>
        <dbReference type="ARBA" id="ARBA00022679"/>
    </source>
</evidence>
<evidence type="ECO:0000256" key="6">
    <source>
        <dbReference type="ARBA" id="ARBA00022723"/>
    </source>
</evidence>
<dbReference type="GO" id="GO:0046872">
    <property type="term" value="F:metal ion binding"/>
    <property type="evidence" value="ECO:0007669"/>
    <property type="project" value="UniProtKB-KW"/>
</dbReference>
<evidence type="ECO:0000256" key="1">
    <source>
        <dbReference type="ARBA" id="ARBA00001946"/>
    </source>
</evidence>
<dbReference type="PANTHER" id="PTHR30040:SF2">
    <property type="entry name" value="FAD:PROTEIN FMN TRANSFERASE"/>
    <property type="match status" value="1"/>
</dbReference>
<accession>A0A6J5ZCY4</accession>
<name>A0A6J5ZCY4_9ZZZZ</name>
<comment type="cofactor">
    <cofactor evidence="1">
        <name>Mg(2+)</name>
        <dbReference type="ChEBI" id="CHEBI:18420"/>
    </cofactor>
</comment>
<reference evidence="12" key="1">
    <citation type="submission" date="2020-05" db="EMBL/GenBank/DDBJ databases">
        <authorList>
            <person name="Chiriac C."/>
            <person name="Salcher M."/>
            <person name="Ghai R."/>
            <person name="Kavagutti S V."/>
        </authorList>
    </citation>
    <scope>NUCLEOTIDE SEQUENCE</scope>
</reference>
<evidence type="ECO:0000256" key="4">
    <source>
        <dbReference type="ARBA" id="ARBA00022630"/>
    </source>
</evidence>
<evidence type="ECO:0000256" key="8">
    <source>
        <dbReference type="ARBA" id="ARBA00022842"/>
    </source>
</evidence>
<gene>
    <name evidence="12" type="ORF">UFOPK3547_00289</name>
</gene>
<feature type="region of interest" description="Disordered" evidence="11">
    <location>
        <begin position="223"/>
        <end position="247"/>
    </location>
</feature>
<evidence type="ECO:0000313" key="12">
    <source>
        <dbReference type="EMBL" id="CAB4337423.1"/>
    </source>
</evidence>
<dbReference type="GO" id="GO:0016740">
    <property type="term" value="F:transferase activity"/>
    <property type="evidence" value="ECO:0007669"/>
    <property type="project" value="UniProtKB-KW"/>
</dbReference>
<evidence type="ECO:0000256" key="2">
    <source>
        <dbReference type="ARBA" id="ARBA00011955"/>
    </source>
</evidence>
<dbReference type="PANTHER" id="PTHR30040">
    <property type="entry name" value="THIAMINE BIOSYNTHESIS LIPOPROTEIN APBE"/>
    <property type="match status" value="1"/>
</dbReference>
<dbReference type="PIRSF" id="PIRSF006268">
    <property type="entry name" value="ApbE"/>
    <property type="match status" value="1"/>
</dbReference>
<dbReference type="AlphaFoldDB" id="A0A6J5ZCY4"/>
<evidence type="ECO:0000256" key="3">
    <source>
        <dbReference type="ARBA" id="ARBA00016337"/>
    </source>
</evidence>
<feature type="region of interest" description="Disordered" evidence="11">
    <location>
        <begin position="107"/>
        <end position="138"/>
    </location>
</feature>
<dbReference type="EMBL" id="CAESAN010000015">
    <property type="protein sequence ID" value="CAB4337423.1"/>
    <property type="molecule type" value="Genomic_DNA"/>
</dbReference>
<evidence type="ECO:0000256" key="11">
    <source>
        <dbReference type="SAM" id="MobiDB-lite"/>
    </source>
</evidence>
<sequence>MQLTSLSFDAMGTGVHVIYGGADPQHAALAISRVQELERLWSRFLPDSEVSRINAAGGGAVAASPETIDLVEKAVEGWRITGGLFDPTVLGDLVALGYDRTFKDLEALPPQAPASDNKASHRSGGREEPGVTVDRGGGTVALTSDRGIDSGGIGKGLAADIVATALVEAGAPGALVNLGGDLRSAGRSPTGGWRVDVDNPFDPLGPPAARFRLEGDTALVTSSSQGRRWRDGDEERHHLLDPASGRPANSDIASVTVIADDGWRAEALSKAAFLSGRERAMELLPESSATGMIVGRDGAVDWVAGSRPYRVPERVIARPGTG</sequence>
<evidence type="ECO:0000256" key="10">
    <source>
        <dbReference type="ARBA" id="ARBA00048540"/>
    </source>
</evidence>
<keyword evidence="4" id="KW-0285">Flavoprotein</keyword>
<dbReference type="InterPro" id="IPR003374">
    <property type="entry name" value="ApbE-like_sf"/>
</dbReference>
<keyword evidence="8" id="KW-0460">Magnesium</keyword>
<feature type="compositionally biased region" description="Basic and acidic residues" evidence="11">
    <location>
        <begin position="228"/>
        <end position="240"/>
    </location>
</feature>
<organism evidence="12">
    <name type="scientific">freshwater metagenome</name>
    <dbReference type="NCBI Taxonomy" id="449393"/>
    <lineage>
        <taxon>unclassified sequences</taxon>
        <taxon>metagenomes</taxon>
        <taxon>ecological metagenomes</taxon>
    </lineage>
</organism>
<keyword evidence="7" id="KW-0274">FAD</keyword>
<keyword evidence="6" id="KW-0479">Metal-binding</keyword>
<dbReference type="EC" id="2.7.1.180" evidence="2"/>